<organism evidence="1">
    <name type="scientific">Nothobranchius furzeri</name>
    <name type="common">Turquoise killifish</name>
    <dbReference type="NCBI Taxonomy" id="105023"/>
    <lineage>
        <taxon>Eukaryota</taxon>
        <taxon>Metazoa</taxon>
        <taxon>Chordata</taxon>
        <taxon>Craniata</taxon>
        <taxon>Vertebrata</taxon>
        <taxon>Euteleostomi</taxon>
        <taxon>Actinopterygii</taxon>
        <taxon>Neopterygii</taxon>
        <taxon>Teleostei</taxon>
        <taxon>Neoteleostei</taxon>
        <taxon>Acanthomorphata</taxon>
        <taxon>Ovalentaria</taxon>
        <taxon>Atherinomorphae</taxon>
        <taxon>Cyprinodontiformes</taxon>
        <taxon>Nothobranchiidae</taxon>
        <taxon>Nothobranchius</taxon>
    </lineage>
</organism>
<feature type="non-terminal residue" evidence="1">
    <location>
        <position position="1"/>
    </location>
</feature>
<evidence type="ECO:0000313" key="1">
    <source>
        <dbReference type="EMBL" id="SBS45604.1"/>
    </source>
</evidence>
<feature type="non-terminal residue" evidence="1">
    <location>
        <position position="73"/>
    </location>
</feature>
<name>A0A1A8UBD9_NOTFU</name>
<protein>
    <submittedName>
        <fullName evidence="1">NOP2/Sun domain family, member 7</fullName>
    </submittedName>
</protein>
<reference evidence="1" key="1">
    <citation type="submission" date="2016-05" db="EMBL/GenBank/DDBJ databases">
        <authorList>
            <person name="Lavstsen T."/>
            <person name="Jespersen J.S."/>
        </authorList>
    </citation>
    <scope>NUCLEOTIDE SEQUENCE</scope>
    <source>
        <tissue evidence="1">Brain</tissue>
    </source>
</reference>
<sequence length="73" mass="8227">KCASNIFFCSLDEVCDALKEARLSEVKTMTELTDSAFCRDPLCADALVLSRHLHTFLQQNTLTNTHLLNIQVE</sequence>
<dbReference type="PANTHER" id="PTHR14663">
    <property type="entry name" value="METHYLTRANSFERASE NSUN7-RELATED"/>
    <property type="match status" value="1"/>
</dbReference>
<reference evidence="1" key="2">
    <citation type="submission" date="2016-06" db="EMBL/GenBank/DDBJ databases">
        <title>The genome of a short-lived fish provides insights into sex chromosome evolution and the genetic control of aging.</title>
        <authorList>
            <person name="Reichwald K."/>
            <person name="Felder M."/>
            <person name="Petzold A."/>
            <person name="Koch P."/>
            <person name="Groth M."/>
            <person name="Platzer M."/>
        </authorList>
    </citation>
    <scope>NUCLEOTIDE SEQUENCE</scope>
    <source>
        <tissue evidence="1">Brain</tissue>
    </source>
</reference>
<gene>
    <name evidence="1" type="primary">NSUN7</name>
</gene>
<dbReference type="InterPro" id="IPR042620">
    <property type="entry name" value="NSUN7"/>
</dbReference>
<accession>A0A1A8UBD9</accession>
<proteinExistence type="predicted"/>
<dbReference type="PANTHER" id="PTHR14663:SF2">
    <property type="entry name" value="METHYLTRANSFERASE NSUN7-RELATED"/>
    <property type="match status" value="1"/>
</dbReference>
<dbReference type="AlphaFoldDB" id="A0A1A8UBD9"/>
<dbReference type="EMBL" id="HAEJ01005147">
    <property type="protein sequence ID" value="SBS45604.1"/>
    <property type="molecule type" value="Transcribed_RNA"/>
</dbReference>